<organism evidence="2 3">
    <name type="scientific">Extremus antarcticus</name>
    <dbReference type="NCBI Taxonomy" id="702011"/>
    <lineage>
        <taxon>Eukaryota</taxon>
        <taxon>Fungi</taxon>
        <taxon>Dikarya</taxon>
        <taxon>Ascomycota</taxon>
        <taxon>Pezizomycotina</taxon>
        <taxon>Dothideomycetes</taxon>
        <taxon>Dothideomycetidae</taxon>
        <taxon>Mycosphaerellales</taxon>
        <taxon>Extremaceae</taxon>
        <taxon>Extremus</taxon>
    </lineage>
</organism>
<protein>
    <submittedName>
        <fullName evidence="2">Uncharacterized protein</fullName>
    </submittedName>
</protein>
<comment type="caution">
    <text evidence="2">The sequence shown here is derived from an EMBL/GenBank/DDBJ whole genome shotgun (WGS) entry which is preliminary data.</text>
</comment>
<evidence type="ECO:0000256" key="1">
    <source>
        <dbReference type="SAM" id="MobiDB-lite"/>
    </source>
</evidence>
<reference evidence="2" key="1">
    <citation type="submission" date="2023-04" db="EMBL/GenBank/DDBJ databases">
        <title>Black Yeasts Isolated from many extreme environments.</title>
        <authorList>
            <person name="Coleine C."/>
            <person name="Stajich J.E."/>
            <person name="Selbmann L."/>
        </authorList>
    </citation>
    <scope>NUCLEOTIDE SEQUENCE</scope>
    <source>
        <strain evidence="2">CCFEE 5312</strain>
    </source>
</reference>
<name>A0AAJ0DPC9_9PEZI</name>
<dbReference type="EMBL" id="JAWDJX010000012">
    <property type="protein sequence ID" value="KAK3054319.1"/>
    <property type="molecule type" value="Genomic_DNA"/>
</dbReference>
<keyword evidence="3" id="KW-1185">Reference proteome</keyword>
<feature type="region of interest" description="Disordered" evidence="1">
    <location>
        <begin position="79"/>
        <end position="131"/>
    </location>
</feature>
<sequence length="374" mass="41532">MGGLPSPSGAAANGLNSIVEYVQSGHEALPQRKKKKKGGFISTTDDTDILADLLAANGIQEGLNGSADGDVNGEGENGHIDEGVNGEINGDSGYVEGDEDHHSGDGLTNGGPVKPRSPPKIKVSPSEYNHSADSMPVSMDQLINGAKDVPAPSDPRRVAIEKWFSKQTAHVYQSITPDHRDKAIEHLFHHLHPDKTSDWAATIRQQFWRMVIRASFFWKNPETGDWVGKPKPIHRPDGVYENDYKVFVMCAAERLDRIGRDLPTPEWVKDIEDQVRDFLGKAEKMFPKELEHFAFMLLWDEEQKRGLNLEHMVERVKKAFGGLKHPGFPSYGCASFLPKDVRGPQRGRGGRGHINHEPMELATQVWEEAKAALR</sequence>
<dbReference type="AlphaFoldDB" id="A0AAJ0DPC9"/>
<proteinExistence type="predicted"/>
<accession>A0AAJ0DPC9</accession>
<evidence type="ECO:0000313" key="3">
    <source>
        <dbReference type="Proteomes" id="UP001271007"/>
    </source>
</evidence>
<gene>
    <name evidence="2" type="ORF">LTR09_004587</name>
</gene>
<evidence type="ECO:0000313" key="2">
    <source>
        <dbReference type="EMBL" id="KAK3054319.1"/>
    </source>
</evidence>
<dbReference type="Proteomes" id="UP001271007">
    <property type="component" value="Unassembled WGS sequence"/>
</dbReference>